<protein>
    <submittedName>
        <fullName evidence="1">Uncharacterized protein</fullName>
    </submittedName>
</protein>
<dbReference type="AlphaFoldDB" id="A0A1R0XB95"/>
<accession>A0A1R0XB95</accession>
<evidence type="ECO:0000313" key="1">
    <source>
        <dbReference type="EMBL" id="OMD32190.1"/>
    </source>
</evidence>
<reference evidence="1 2" key="1">
    <citation type="submission" date="2016-10" db="EMBL/GenBank/DDBJ databases">
        <title>Paenibacillus species isolates.</title>
        <authorList>
            <person name="Beno S.M."/>
        </authorList>
    </citation>
    <scope>NUCLEOTIDE SEQUENCE [LARGE SCALE GENOMIC DNA]</scope>
    <source>
        <strain evidence="1 2">FSL H7-0604</strain>
    </source>
</reference>
<proteinExistence type="predicted"/>
<name>A0A1R0XB95_9BACL</name>
<dbReference type="KEGG" id="pod:PODO_10080"/>
<gene>
    <name evidence="1" type="ORF">BJP51_16565</name>
</gene>
<organism evidence="1 2">
    <name type="scientific">Paenibacillus odorifer</name>
    <dbReference type="NCBI Taxonomy" id="189426"/>
    <lineage>
        <taxon>Bacteria</taxon>
        <taxon>Bacillati</taxon>
        <taxon>Bacillota</taxon>
        <taxon>Bacilli</taxon>
        <taxon>Bacillales</taxon>
        <taxon>Paenibacillaceae</taxon>
        <taxon>Paenibacillus</taxon>
    </lineage>
</organism>
<dbReference type="GeneID" id="31570565"/>
<dbReference type="EMBL" id="MKQP01000018">
    <property type="protein sequence ID" value="OMD32190.1"/>
    <property type="molecule type" value="Genomic_DNA"/>
</dbReference>
<evidence type="ECO:0000313" key="2">
    <source>
        <dbReference type="Proteomes" id="UP000187465"/>
    </source>
</evidence>
<sequence length="121" mass="13551">MRKLGLNLLIISVYCFPFVYFAMDKDFNNGSMVGYLMMIVITSLIAFLGKWSNNIIAVVIGNIASAFVSYYFISKLSGEGGWDGTFFKPLGPTGSFLFFSMLNLIPQFLAMKLANKFKKKV</sequence>
<dbReference type="RefSeq" id="WP_038569788.1">
    <property type="nucleotide sequence ID" value="NZ_CP009428.1"/>
</dbReference>
<dbReference type="Proteomes" id="UP000187465">
    <property type="component" value="Unassembled WGS sequence"/>
</dbReference>
<comment type="caution">
    <text evidence="1">The sequence shown here is derived from an EMBL/GenBank/DDBJ whole genome shotgun (WGS) entry which is preliminary data.</text>
</comment>